<dbReference type="AlphaFoldDB" id="A0AA97FCE4"/>
<dbReference type="Proteomes" id="UP001301797">
    <property type="component" value="Chromosome"/>
</dbReference>
<keyword evidence="1" id="KW-0229">DNA integration</keyword>
<evidence type="ECO:0000259" key="4">
    <source>
        <dbReference type="PROSITE" id="PS51898"/>
    </source>
</evidence>
<dbReference type="PANTHER" id="PTHR30349">
    <property type="entry name" value="PHAGE INTEGRASE-RELATED"/>
    <property type="match status" value="1"/>
</dbReference>
<dbReference type="InterPro" id="IPR050090">
    <property type="entry name" value="Tyrosine_recombinase_XerCD"/>
</dbReference>
<dbReference type="PROSITE" id="PS51898">
    <property type="entry name" value="TYR_RECOMBINASE"/>
    <property type="match status" value="1"/>
</dbReference>
<keyword evidence="2" id="KW-0238">DNA-binding</keyword>
<sequence>MREKMILHDITTYHEKLIELGYITKLDSELIKKYCINVDMTRGGISDRRMKKISYHLVGLRKMYGLNKQFSECNFEDLKNLFFEMRHPSSKDSKKLKQNTINDYVSITKSFFRFLVNQAHSKILIGDIESIKPDGKDSHTKLQENIPDQPTIKKIIDYSITVRDKTIYNLTYEAGLRPSEVCNLRWNQINFQNNGKASLTVRGKTNKSRHVPLRSSVEYLKMHKNTYPLKPEGNNYVFLDKNQKKLEYAAFREQLIDVLKRAGITNNITPHCFRHARITHMINSGVSEYAIKMIMWGNLKTNELATYSHIANKDLDYAIDNLNNLKTSDNDHVNNHILDAKECSFCNHINPGNYKICANCNNPLEAYSTGHLEQFTKVIEDTSEFKLVKDIIQKIAASQANNLV</sequence>
<feature type="domain" description="Tyr recombinase" evidence="4">
    <location>
        <begin position="141"/>
        <end position="320"/>
    </location>
</feature>
<dbReference type="InterPro" id="IPR013762">
    <property type="entry name" value="Integrase-like_cat_sf"/>
</dbReference>
<dbReference type="GO" id="GO:0006310">
    <property type="term" value="P:DNA recombination"/>
    <property type="evidence" value="ECO:0007669"/>
    <property type="project" value="UniProtKB-KW"/>
</dbReference>
<dbReference type="Pfam" id="PF00589">
    <property type="entry name" value="Phage_integrase"/>
    <property type="match status" value="1"/>
</dbReference>
<gene>
    <name evidence="5" type="ORF">F1737_06025</name>
</gene>
<dbReference type="InterPro" id="IPR011010">
    <property type="entry name" value="DNA_brk_join_enz"/>
</dbReference>
<accession>A0AA97FCE4</accession>
<organism evidence="5 6">
    <name type="scientific">Methanochimaera problematica</name>
    <dbReference type="NCBI Taxonomy" id="2609417"/>
    <lineage>
        <taxon>Archaea</taxon>
        <taxon>Methanobacteriati</taxon>
        <taxon>Methanobacteriota</taxon>
        <taxon>Stenosarchaea group</taxon>
        <taxon>Methanomicrobia</taxon>
        <taxon>Methanomicrobiales</taxon>
        <taxon>Methanomicrobiaceae</taxon>
        <taxon>Methanochimaera</taxon>
    </lineage>
</organism>
<keyword evidence="3" id="KW-0233">DNA recombination</keyword>
<protein>
    <submittedName>
        <fullName evidence="5">Tyrosine-type recombinase/integrase</fullName>
    </submittedName>
</protein>
<evidence type="ECO:0000256" key="3">
    <source>
        <dbReference type="ARBA" id="ARBA00023172"/>
    </source>
</evidence>
<reference evidence="5 6" key="1">
    <citation type="submission" date="2019-09" db="EMBL/GenBank/DDBJ databases">
        <title>The complete genome of Methanoplanus sp. FWC-SCC4.</title>
        <authorList>
            <person name="Chen S.-C."/>
            <person name="Zhou Y.-Z."/>
            <person name="Lai M.-C."/>
        </authorList>
    </citation>
    <scope>NUCLEOTIDE SEQUENCE [LARGE SCALE GENOMIC DNA]</scope>
    <source>
        <strain evidence="5 6">FWC-SCC4</strain>
    </source>
</reference>
<evidence type="ECO:0000313" key="6">
    <source>
        <dbReference type="Proteomes" id="UP001301797"/>
    </source>
</evidence>
<dbReference type="GO" id="GO:0003677">
    <property type="term" value="F:DNA binding"/>
    <property type="evidence" value="ECO:0007669"/>
    <property type="project" value="UniProtKB-KW"/>
</dbReference>
<dbReference type="SUPFAM" id="SSF56349">
    <property type="entry name" value="DNA breaking-rejoining enzymes"/>
    <property type="match status" value="1"/>
</dbReference>
<keyword evidence="6" id="KW-1185">Reference proteome</keyword>
<evidence type="ECO:0000256" key="2">
    <source>
        <dbReference type="ARBA" id="ARBA00023125"/>
    </source>
</evidence>
<evidence type="ECO:0000313" key="5">
    <source>
        <dbReference type="EMBL" id="WOF16302.1"/>
    </source>
</evidence>
<dbReference type="KEGG" id="mefw:F1737_06025"/>
<proteinExistence type="predicted"/>
<dbReference type="PANTHER" id="PTHR30349:SF41">
    <property type="entry name" value="INTEGRASE_RECOMBINASE PROTEIN MJ0367-RELATED"/>
    <property type="match status" value="1"/>
</dbReference>
<name>A0AA97FCE4_9EURY</name>
<evidence type="ECO:0000256" key="1">
    <source>
        <dbReference type="ARBA" id="ARBA00022908"/>
    </source>
</evidence>
<dbReference type="GO" id="GO:0015074">
    <property type="term" value="P:DNA integration"/>
    <property type="evidence" value="ECO:0007669"/>
    <property type="project" value="UniProtKB-KW"/>
</dbReference>
<dbReference type="Gene3D" id="1.10.443.10">
    <property type="entry name" value="Intergrase catalytic core"/>
    <property type="match status" value="1"/>
</dbReference>
<dbReference type="InterPro" id="IPR002104">
    <property type="entry name" value="Integrase_catalytic"/>
</dbReference>
<dbReference type="EMBL" id="CP043875">
    <property type="protein sequence ID" value="WOF16302.1"/>
    <property type="molecule type" value="Genomic_DNA"/>
</dbReference>